<evidence type="ECO:0000313" key="5">
    <source>
        <dbReference type="EMBL" id="KXL53531.1"/>
    </source>
</evidence>
<keyword evidence="2 5" id="KW-0808">Transferase</keyword>
<dbReference type="PATRIC" id="fig|36847.3.peg.902"/>
<dbReference type="EMBL" id="LRVM01000002">
    <property type="protein sequence ID" value="KXL53531.1"/>
    <property type="molecule type" value="Genomic_DNA"/>
</dbReference>
<dbReference type="SUPFAM" id="SSF100950">
    <property type="entry name" value="NagB/RpiA/CoA transferase-like"/>
    <property type="match status" value="2"/>
</dbReference>
<keyword evidence="6" id="KW-1185">Reference proteome</keyword>
<comment type="caution">
    <text evidence="5">The sequence shown here is derived from an EMBL/GenBank/DDBJ whole genome shotgun (WGS) entry which is preliminary data.</text>
</comment>
<dbReference type="GO" id="GO:0006083">
    <property type="term" value="P:acetate metabolic process"/>
    <property type="evidence" value="ECO:0007669"/>
    <property type="project" value="InterPro"/>
</dbReference>
<dbReference type="Pfam" id="PF13336">
    <property type="entry name" value="AcetylCoA_hyd_C"/>
    <property type="match status" value="1"/>
</dbReference>
<dbReference type="PANTHER" id="PTHR21432">
    <property type="entry name" value="ACETYL-COA HYDROLASE-RELATED"/>
    <property type="match status" value="1"/>
</dbReference>
<evidence type="ECO:0000256" key="2">
    <source>
        <dbReference type="ARBA" id="ARBA00022679"/>
    </source>
</evidence>
<dbReference type="Gene3D" id="3.40.1080.20">
    <property type="entry name" value="Acetyl-CoA hydrolase/transferase C-terminal domain"/>
    <property type="match status" value="1"/>
</dbReference>
<dbReference type="STRING" id="36847.CLNEO_07570"/>
<dbReference type="AlphaFoldDB" id="A0A136WG73"/>
<sequence>MINRKGERNMNKFREMYLAKRMTPAEVALFVKSGDVCASPTGLEMPTAICEAIGQRARNGELTGVVHHQTLCVENAPFLHYEELKGKYDYVSWFTGAVGRKGIQEGHYTYVPNNYSTIPSYWRDVKPKLDVFYAEVSPMDDHGFFSCAMAGAEVVAMREKAKVILLDVNDKMPRVLGNNQIHISQVTALCESSRPLSILPNAPLTDIDKKIGQMIADEVVNGATLQLGIGGIPNAVGVLLKDKKDLGIHTEMFTDSMVDLIECGAVTNMKKPINVGKTVATLAWGTQKMYDFMNDNPAFEMHPVDYTNNPYIIGQHDNFVSVNACIEIDLFGQVCSESIGTKHFSGSGGQVDYVRGANLSKGGKGFIAMTSTTKGGTISKIKPTLTPGSIVTTTKNEVDFLVTENNIVRLKGQTASDRAKMIISLADPQFQEELKFEAKKMNLII</sequence>
<comment type="similarity">
    <text evidence="1">Belongs to the acetyl-CoA hydrolase/transferase family.</text>
</comment>
<dbReference type="Gene3D" id="3.30.750.70">
    <property type="entry name" value="4-hydroxybutyrate coenzyme like domains"/>
    <property type="match status" value="1"/>
</dbReference>
<evidence type="ECO:0000259" key="4">
    <source>
        <dbReference type="Pfam" id="PF13336"/>
    </source>
</evidence>
<dbReference type="InterPro" id="IPR003702">
    <property type="entry name" value="ActCoA_hydro_N"/>
</dbReference>
<dbReference type="InterPro" id="IPR037171">
    <property type="entry name" value="NagB/RpiA_transferase-like"/>
</dbReference>
<name>A0A136WG73_9FIRM</name>
<dbReference type="InterPro" id="IPR038460">
    <property type="entry name" value="AcetylCoA_hyd_C_sf"/>
</dbReference>
<dbReference type="PANTHER" id="PTHR21432:SF20">
    <property type="entry name" value="ACETYL-COA HYDROLASE"/>
    <property type="match status" value="1"/>
</dbReference>
<protein>
    <submittedName>
        <fullName evidence="5">Succinyl-CoA:coenzyme A transferase</fullName>
        <ecNumber evidence="5">2.8.3.-</ecNumber>
    </submittedName>
</protein>
<gene>
    <name evidence="5" type="primary">cat1</name>
    <name evidence="5" type="ORF">CLNEO_07570</name>
</gene>
<feature type="domain" description="Acetyl-CoA hydrolase/transferase C-terminal" evidence="4">
    <location>
        <begin position="285"/>
        <end position="437"/>
    </location>
</feature>
<dbReference type="Proteomes" id="UP000070539">
    <property type="component" value="Unassembled WGS sequence"/>
</dbReference>
<proteinExistence type="inferred from homology"/>
<evidence type="ECO:0000259" key="3">
    <source>
        <dbReference type="Pfam" id="PF02550"/>
    </source>
</evidence>
<dbReference type="GO" id="GO:0008775">
    <property type="term" value="F:acetate CoA-transferase activity"/>
    <property type="evidence" value="ECO:0007669"/>
    <property type="project" value="InterPro"/>
</dbReference>
<dbReference type="Gene3D" id="3.40.1080.10">
    <property type="entry name" value="Glutaconate Coenzyme A-transferase"/>
    <property type="match status" value="1"/>
</dbReference>
<evidence type="ECO:0000256" key="1">
    <source>
        <dbReference type="ARBA" id="ARBA00009632"/>
    </source>
</evidence>
<organism evidence="5 6">
    <name type="scientific">Anaerotignum neopropionicum</name>
    <dbReference type="NCBI Taxonomy" id="36847"/>
    <lineage>
        <taxon>Bacteria</taxon>
        <taxon>Bacillati</taxon>
        <taxon>Bacillota</taxon>
        <taxon>Clostridia</taxon>
        <taxon>Lachnospirales</taxon>
        <taxon>Anaerotignaceae</taxon>
        <taxon>Anaerotignum</taxon>
    </lineage>
</organism>
<dbReference type="InterPro" id="IPR046433">
    <property type="entry name" value="ActCoA_hydro"/>
</dbReference>
<dbReference type="InterPro" id="IPR026888">
    <property type="entry name" value="AcetylCoA_hyd_C"/>
</dbReference>
<dbReference type="Pfam" id="PF02550">
    <property type="entry name" value="AcetylCoA_hydro"/>
    <property type="match status" value="1"/>
</dbReference>
<feature type="domain" description="Acetyl-CoA hydrolase/transferase N-terminal" evidence="3">
    <location>
        <begin position="15"/>
        <end position="189"/>
    </location>
</feature>
<evidence type="ECO:0000313" key="6">
    <source>
        <dbReference type="Proteomes" id="UP000070539"/>
    </source>
</evidence>
<reference evidence="5 6" key="1">
    <citation type="submission" date="2016-01" db="EMBL/GenBank/DDBJ databases">
        <title>Genome sequence of Clostridium neopropionicum X4, DSM-3847.</title>
        <authorList>
            <person name="Poehlein A."/>
            <person name="Beck M.H."/>
            <person name="Bengelsdorf F.R."/>
            <person name="Daniel R."/>
            <person name="Duerre P."/>
        </authorList>
    </citation>
    <scope>NUCLEOTIDE SEQUENCE [LARGE SCALE GENOMIC DNA]</scope>
    <source>
        <strain evidence="5 6">DSM-3847</strain>
    </source>
</reference>
<dbReference type="EC" id="2.8.3.-" evidence="5"/>
<accession>A0A136WG73</accession>